<reference evidence="1 2" key="1">
    <citation type="journal article" date="2018" name="PLoS Genet.">
        <title>Population sequencing reveals clonal diversity and ancestral inbreeding in the grapevine cultivar Chardonnay.</title>
        <authorList>
            <person name="Roach M.J."/>
            <person name="Johnson D.L."/>
            <person name="Bohlmann J."/>
            <person name="van Vuuren H.J."/>
            <person name="Jones S.J."/>
            <person name="Pretorius I.S."/>
            <person name="Schmidt S.A."/>
            <person name="Borneman A.R."/>
        </authorList>
    </citation>
    <scope>NUCLEOTIDE SEQUENCE [LARGE SCALE GENOMIC DNA]</scope>
    <source>
        <strain evidence="2">cv. Chardonnay</strain>
        <tissue evidence="1">Leaf</tissue>
    </source>
</reference>
<sequence length="381" mass="42266">MTQLAISSTLLELTGENCPLESPNASKTHVNYLPEGHFYRGFFPLEITSLRSTISRYCHLVARSFSSPVILAFCTTATPVVVHLSDGPIILTNFGLGGLSFFQQRFFWLLGHNPCGVAKNEVFGWGLSCRLGQELHLAMFLRFYLAHCFGMASRGGDVSTSATGKGKKSVRPRECIRYSDAQKSIEQTNAQYSMSGSVFLFLPNSSSFSIFTKIPPTFFHPNVVRILIGCSVQNMLYHLDLSLLEVLSIYTIKMSGKEIFSLSAHIPSLQLVTGLPDSTKGASKGHVVVLGPWEREGETGWIPGRTLSLPSSFSSQSVGAREHHVVKDLSFYKEAQVANAKARQDWLAKRKKNRLAPVKTQLACHPWRTTQTRSLSQWFLA</sequence>
<accession>A0A438GBT7</accession>
<organism evidence="1 2">
    <name type="scientific">Vitis vinifera</name>
    <name type="common">Grape</name>
    <dbReference type="NCBI Taxonomy" id="29760"/>
    <lineage>
        <taxon>Eukaryota</taxon>
        <taxon>Viridiplantae</taxon>
        <taxon>Streptophyta</taxon>
        <taxon>Embryophyta</taxon>
        <taxon>Tracheophyta</taxon>
        <taxon>Spermatophyta</taxon>
        <taxon>Magnoliopsida</taxon>
        <taxon>eudicotyledons</taxon>
        <taxon>Gunneridae</taxon>
        <taxon>Pentapetalae</taxon>
        <taxon>rosids</taxon>
        <taxon>Vitales</taxon>
        <taxon>Vitaceae</taxon>
        <taxon>Viteae</taxon>
        <taxon>Vitis</taxon>
    </lineage>
</organism>
<evidence type="ECO:0000313" key="2">
    <source>
        <dbReference type="Proteomes" id="UP000288805"/>
    </source>
</evidence>
<name>A0A438GBT7_VITVI</name>
<protein>
    <submittedName>
        <fullName evidence="1">Uncharacterized protein</fullName>
    </submittedName>
</protein>
<gene>
    <name evidence="1" type="ORF">CK203_059482</name>
</gene>
<evidence type="ECO:0000313" key="1">
    <source>
        <dbReference type="EMBL" id="RVW69656.1"/>
    </source>
</evidence>
<proteinExistence type="predicted"/>
<dbReference type="AlphaFoldDB" id="A0A438GBT7"/>
<comment type="caution">
    <text evidence="1">The sequence shown here is derived from an EMBL/GenBank/DDBJ whole genome shotgun (WGS) entry which is preliminary data.</text>
</comment>
<dbReference type="EMBL" id="QGNW01000487">
    <property type="protein sequence ID" value="RVW69656.1"/>
    <property type="molecule type" value="Genomic_DNA"/>
</dbReference>
<dbReference type="Proteomes" id="UP000288805">
    <property type="component" value="Unassembled WGS sequence"/>
</dbReference>